<feature type="domain" description="Glycosyltransferase subfamily 4-like N-terminal" evidence="4">
    <location>
        <begin position="26"/>
        <end position="199"/>
    </location>
</feature>
<evidence type="ECO:0000313" key="5">
    <source>
        <dbReference type="EMBL" id="MCJ8208685.1"/>
    </source>
</evidence>
<dbReference type="InterPro" id="IPR028098">
    <property type="entry name" value="Glyco_trans_4-like_N"/>
</dbReference>
<dbReference type="PANTHER" id="PTHR12526:SF510">
    <property type="entry name" value="D-INOSITOL 3-PHOSPHATE GLYCOSYLTRANSFERASE"/>
    <property type="match status" value="1"/>
</dbReference>
<dbReference type="AlphaFoldDB" id="A0A9X1X1P0"/>
<organism evidence="5 6">
    <name type="scientific">Mucilaginibacter straminoryzae</name>
    <dbReference type="NCBI Taxonomy" id="2932774"/>
    <lineage>
        <taxon>Bacteria</taxon>
        <taxon>Pseudomonadati</taxon>
        <taxon>Bacteroidota</taxon>
        <taxon>Sphingobacteriia</taxon>
        <taxon>Sphingobacteriales</taxon>
        <taxon>Sphingobacteriaceae</taxon>
        <taxon>Mucilaginibacter</taxon>
    </lineage>
</organism>
<dbReference type="Gene3D" id="3.40.50.2000">
    <property type="entry name" value="Glycogen Phosphorylase B"/>
    <property type="match status" value="2"/>
</dbReference>
<proteinExistence type="predicted"/>
<dbReference type="InterPro" id="IPR001296">
    <property type="entry name" value="Glyco_trans_1"/>
</dbReference>
<evidence type="ECO:0000313" key="6">
    <source>
        <dbReference type="Proteomes" id="UP001139450"/>
    </source>
</evidence>
<accession>A0A9X1X1P0</accession>
<dbReference type="CDD" id="cd03800">
    <property type="entry name" value="GT4_sucrose_synthase"/>
    <property type="match status" value="1"/>
</dbReference>
<dbReference type="GO" id="GO:0016757">
    <property type="term" value="F:glycosyltransferase activity"/>
    <property type="evidence" value="ECO:0007669"/>
    <property type="project" value="UniProtKB-KW"/>
</dbReference>
<evidence type="ECO:0000256" key="2">
    <source>
        <dbReference type="ARBA" id="ARBA00022679"/>
    </source>
</evidence>
<dbReference type="EMBL" id="JALJEJ010000001">
    <property type="protein sequence ID" value="MCJ8208685.1"/>
    <property type="molecule type" value="Genomic_DNA"/>
</dbReference>
<dbReference type="RefSeq" id="WP_245128514.1">
    <property type="nucleotide sequence ID" value="NZ_JALJEJ010000001.1"/>
</dbReference>
<evidence type="ECO:0000256" key="1">
    <source>
        <dbReference type="ARBA" id="ARBA00022676"/>
    </source>
</evidence>
<keyword evidence="2" id="KW-0808">Transferase</keyword>
<evidence type="ECO:0000259" key="3">
    <source>
        <dbReference type="Pfam" id="PF00534"/>
    </source>
</evidence>
<reference evidence="5" key="1">
    <citation type="submission" date="2022-04" db="EMBL/GenBank/DDBJ databases">
        <title>Mucilaginibacter sp. RS28 isolated from freshwater.</title>
        <authorList>
            <person name="Ko S.-R."/>
        </authorList>
    </citation>
    <scope>NUCLEOTIDE SEQUENCE</scope>
    <source>
        <strain evidence="5">RS28</strain>
    </source>
</reference>
<protein>
    <submittedName>
        <fullName evidence="5">Glycosyltransferase family 1 protein</fullName>
    </submittedName>
</protein>
<gene>
    <name evidence="5" type="ORF">MUY27_03130</name>
</gene>
<evidence type="ECO:0000259" key="4">
    <source>
        <dbReference type="Pfam" id="PF13579"/>
    </source>
</evidence>
<sequence length="429" mass="47740">MKSNPKIAFISEHASPLATLGGVDTGGQNVYVAQVARQLGARGYDVDVFTRWEDPSAPQVIEWVPGVRVVHVKAGPVQVVAKEDLLQYMPEFTRSVLAFIKSEKIRYDLTHANFFMSALVAADLKAILKIPFAVTFHALGRVRRIHQGDSDKFPKQRLQIEEDMVRKADYIIAECPQDRDDLISLYHAPAYKIVTVPCGFSHTEFYHVPKSLARRLLRVDESKHILLQLGRMVPRKGVDNVIRALSKLKNPESFCLLVVGGETDLPDTVQCPEIGRLLQIAKELGVEASVRFVGRKSREQLKYYYSAADIFITTPWYEPFGITPLESMACGTPVIGSNVGGIKYTVVDGETGALVPPENPEALAGRIEELTADKDLLEDMGKNALERVNAYFTWASVADKISDLYIRMLTETDSKKFVQTSLKSKSKAA</sequence>
<dbReference type="Pfam" id="PF13579">
    <property type="entry name" value="Glyco_trans_4_4"/>
    <property type="match status" value="1"/>
</dbReference>
<dbReference type="Proteomes" id="UP001139450">
    <property type="component" value="Unassembled WGS sequence"/>
</dbReference>
<dbReference type="SUPFAM" id="SSF53756">
    <property type="entry name" value="UDP-Glycosyltransferase/glycogen phosphorylase"/>
    <property type="match status" value="1"/>
</dbReference>
<dbReference type="Pfam" id="PF00534">
    <property type="entry name" value="Glycos_transf_1"/>
    <property type="match status" value="1"/>
</dbReference>
<feature type="domain" description="Glycosyl transferase family 1" evidence="3">
    <location>
        <begin position="217"/>
        <end position="386"/>
    </location>
</feature>
<keyword evidence="1" id="KW-0328">Glycosyltransferase</keyword>
<comment type="caution">
    <text evidence="5">The sequence shown here is derived from an EMBL/GenBank/DDBJ whole genome shotgun (WGS) entry which is preliminary data.</text>
</comment>
<dbReference type="PANTHER" id="PTHR12526">
    <property type="entry name" value="GLYCOSYLTRANSFERASE"/>
    <property type="match status" value="1"/>
</dbReference>
<name>A0A9X1X1P0_9SPHI</name>
<keyword evidence="6" id="KW-1185">Reference proteome</keyword>